<comment type="caution">
    <text evidence="2">The sequence shown here is derived from an EMBL/GenBank/DDBJ whole genome shotgun (WGS) entry which is preliminary data.</text>
</comment>
<evidence type="ECO:0000259" key="1">
    <source>
        <dbReference type="Pfam" id="PF03435"/>
    </source>
</evidence>
<dbReference type="Pfam" id="PF03435">
    <property type="entry name" value="Sacchrp_dh_NADP"/>
    <property type="match status" value="1"/>
</dbReference>
<dbReference type="Gene3D" id="3.30.360.10">
    <property type="entry name" value="Dihydrodipicolinate Reductase, domain 2"/>
    <property type="match status" value="1"/>
</dbReference>
<organism evidence="2 3">
    <name type="scientific">Pseudovibrio japonicus</name>
    <dbReference type="NCBI Taxonomy" id="366534"/>
    <lineage>
        <taxon>Bacteria</taxon>
        <taxon>Pseudomonadati</taxon>
        <taxon>Pseudomonadota</taxon>
        <taxon>Alphaproteobacteria</taxon>
        <taxon>Hyphomicrobiales</taxon>
        <taxon>Stappiaceae</taxon>
        <taxon>Pseudovibrio</taxon>
    </lineage>
</organism>
<dbReference type="Proteomes" id="UP000637980">
    <property type="component" value="Unassembled WGS sequence"/>
</dbReference>
<dbReference type="SUPFAM" id="SSF51735">
    <property type="entry name" value="NAD(P)-binding Rossmann-fold domains"/>
    <property type="match status" value="1"/>
</dbReference>
<reference evidence="3" key="1">
    <citation type="journal article" date="2019" name="Int. J. Syst. Evol. Microbiol.">
        <title>The Global Catalogue of Microorganisms (GCM) 10K type strain sequencing project: providing services to taxonomists for standard genome sequencing and annotation.</title>
        <authorList>
            <consortium name="The Broad Institute Genomics Platform"/>
            <consortium name="The Broad Institute Genome Sequencing Center for Infectious Disease"/>
            <person name="Wu L."/>
            <person name="Ma J."/>
        </authorList>
    </citation>
    <scope>NUCLEOTIDE SEQUENCE [LARGE SCALE GENOMIC DNA]</scope>
    <source>
        <strain evidence="3">KCTC 12861</strain>
    </source>
</reference>
<gene>
    <name evidence="2" type="ORF">GCM10007094_39120</name>
</gene>
<dbReference type="InterPro" id="IPR005097">
    <property type="entry name" value="Sacchrp_dh_NADP-bd"/>
</dbReference>
<accession>A0ABQ3ELS9</accession>
<proteinExistence type="predicted"/>
<name>A0ABQ3ELS9_9HYPH</name>
<keyword evidence="3" id="KW-1185">Reference proteome</keyword>
<evidence type="ECO:0000313" key="2">
    <source>
        <dbReference type="EMBL" id="GHB45989.1"/>
    </source>
</evidence>
<dbReference type="PANTHER" id="PTHR43796">
    <property type="entry name" value="CARBOXYNORSPERMIDINE SYNTHASE"/>
    <property type="match status" value="1"/>
</dbReference>
<dbReference type="PANTHER" id="PTHR43796:SF2">
    <property type="entry name" value="CARBOXYNORSPERMIDINE SYNTHASE"/>
    <property type="match status" value="1"/>
</dbReference>
<dbReference type="Gene3D" id="3.40.50.720">
    <property type="entry name" value="NAD(P)-binding Rossmann-like Domain"/>
    <property type="match status" value="1"/>
</dbReference>
<evidence type="ECO:0000313" key="3">
    <source>
        <dbReference type="Proteomes" id="UP000637980"/>
    </source>
</evidence>
<dbReference type="EMBL" id="BMXE01000009">
    <property type="protein sequence ID" value="GHB45989.1"/>
    <property type="molecule type" value="Genomic_DNA"/>
</dbReference>
<feature type="domain" description="Saccharopine dehydrogenase NADP binding" evidence="1">
    <location>
        <begin position="11"/>
        <end position="107"/>
    </location>
</feature>
<protein>
    <recommendedName>
        <fullName evidence="1">Saccharopine dehydrogenase NADP binding domain-containing protein</fullName>
    </recommendedName>
</protein>
<dbReference type="InterPro" id="IPR036291">
    <property type="entry name" value="NAD(P)-bd_dom_sf"/>
</dbReference>
<sequence length="340" mass="37427">MIAERLAPELPGRIALAGRSLNKAKTAAAKVGYDTEGRAVDIFAMDVGDALNDIELVLVCLDQTSTGFVELCLSRGIHYVDISAEHDFHSQVEALDDLAKRNEATALLSVGTAPGLTNLLSARARDQMEQLDRIDILLQFGLGDHHGQAAVEWMFNNLDTTYSVMDNGNARQVRSFGESIALGLPNSREKRSAYRFNFSDQHVIGRTLEVPSVSTWVQFENRLTTWLFAVSSRAGLGRLLRRPFWRKIAVWLFMNVHIGSDVCGVAVRARGRAKNGAEEITVGVIGRNEAKMTAIIAAEMTRQVLTLNQEAGVSHSEQTIEIDPVIAALSREFNDMFVSI</sequence>